<evidence type="ECO:0000259" key="1">
    <source>
        <dbReference type="Pfam" id="PF14065"/>
    </source>
</evidence>
<dbReference type="Pfam" id="PF14065">
    <property type="entry name" value="Pvc16_N"/>
    <property type="match status" value="1"/>
</dbReference>
<dbReference type="RefSeq" id="WP_110988593.1">
    <property type="nucleotide sequence ID" value="NZ_CAWNWM010000026.1"/>
</dbReference>
<dbReference type="OrthoDB" id="460941at2"/>
<protein>
    <recommendedName>
        <fullName evidence="1">Pvc16 N-terminal domain-containing protein</fullName>
    </recommendedName>
</protein>
<dbReference type="InterPro" id="IPR013784">
    <property type="entry name" value="Carb-bd-like_fold"/>
</dbReference>
<reference evidence="2 3" key="1">
    <citation type="journal article" date="2018" name="Sci. Rep.">
        <title>A novel species of the marine cyanobacterium Acaryochloris with a unique pigment content and lifestyle.</title>
        <authorList>
            <person name="Partensky F."/>
            <person name="Six C."/>
            <person name="Ratin M."/>
            <person name="Garczarek L."/>
            <person name="Vaulot D."/>
            <person name="Probert I."/>
            <person name="Calteau A."/>
            <person name="Gourvil P."/>
            <person name="Marie D."/>
            <person name="Grebert T."/>
            <person name="Bouchier C."/>
            <person name="Le Panse S."/>
            <person name="Gachenot M."/>
            <person name="Rodriguez F."/>
            <person name="Garrido J.L."/>
        </authorList>
    </citation>
    <scope>NUCLEOTIDE SEQUENCE [LARGE SCALE GENOMIC DNA]</scope>
    <source>
        <strain evidence="2 3">RCC1774</strain>
    </source>
</reference>
<evidence type="ECO:0000313" key="3">
    <source>
        <dbReference type="Proteomes" id="UP000248857"/>
    </source>
</evidence>
<accession>A0A2W1J9D4</accession>
<dbReference type="SUPFAM" id="SSF49452">
    <property type="entry name" value="Starch-binding domain-like"/>
    <property type="match status" value="1"/>
</dbReference>
<dbReference type="Gene3D" id="2.60.40.1120">
    <property type="entry name" value="Carboxypeptidase-like, regulatory domain"/>
    <property type="match status" value="1"/>
</dbReference>
<organism evidence="2 3">
    <name type="scientific">Acaryochloris thomasi RCC1774</name>
    <dbReference type="NCBI Taxonomy" id="1764569"/>
    <lineage>
        <taxon>Bacteria</taxon>
        <taxon>Bacillati</taxon>
        <taxon>Cyanobacteriota</taxon>
        <taxon>Cyanophyceae</taxon>
        <taxon>Acaryochloridales</taxon>
        <taxon>Acaryochloridaceae</taxon>
        <taxon>Acaryochloris</taxon>
        <taxon>Acaryochloris thomasi</taxon>
    </lineage>
</organism>
<name>A0A2W1J9D4_9CYAN</name>
<dbReference type="InterPro" id="IPR025351">
    <property type="entry name" value="Pvc16_N"/>
</dbReference>
<dbReference type="Pfam" id="PF13620">
    <property type="entry name" value="CarboxypepD_reg"/>
    <property type="match status" value="1"/>
</dbReference>
<comment type="caution">
    <text evidence="2">The sequence shown here is derived from an EMBL/GenBank/DDBJ whole genome shotgun (WGS) entry which is preliminary data.</text>
</comment>
<dbReference type="GO" id="GO:0030246">
    <property type="term" value="F:carbohydrate binding"/>
    <property type="evidence" value="ECO:0007669"/>
    <property type="project" value="InterPro"/>
</dbReference>
<sequence>MLNSLLQTLAEILASGTALASTEQIDFSHPSAFLRETGRGSSLNLHLYDVRASQQMPLMGRQVERHYEGGRPVASIQRAASWFDVSILLTVRDQTVLGEHRLFSEALALLMRHPVLREEFLVSDLQGYGDLPISLSRDPPIDIGSLWSSLSAPIRPAIYLTVTVPFNPWHKTTVPLVVERRLRESSRFPDSMGEDLAAHRVAIAGLVKNELTRRPIKKVRVMLEGTEKSVTTNPEGLFFFENLRTGSYVLQLMRFGYQAQSCSVLVDQQIDTPQEIFLMPS</sequence>
<gene>
    <name evidence="2" type="ORF">C1752_08844</name>
</gene>
<dbReference type="Proteomes" id="UP000248857">
    <property type="component" value="Unassembled WGS sequence"/>
</dbReference>
<dbReference type="EMBL" id="PQWO01000026">
    <property type="protein sequence ID" value="PZD70850.1"/>
    <property type="molecule type" value="Genomic_DNA"/>
</dbReference>
<evidence type="ECO:0000313" key="2">
    <source>
        <dbReference type="EMBL" id="PZD70850.1"/>
    </source>
</evidence>
<dbReference type="AlphaFoldDB" id="A0A2W1J9D4"/>
<proteinExistence type="predicted"/>
<keyword evidence="3" id="KW-1185">Reference proteome</keyword>
<feature type="domain" description="Pvc16 N-terminal" evidence="1">
    <location>
        <begin position="7"/>
        <end position="178"/>
    </location>
</feature>